<dbReference type="GO" id="GO:0016620">
    <property type="term" value="F:oxidoreductase activity, acting on the aldehyde or oxo group of donors, NAD or NADP as acceptor"/>
    <property type="evidence" value="ECO:0007669"/>
    <property type="project" value="InterPro"/>
</dbReference>
<dbReference type="PROSITE" id="PS00687">
    <property type="entry name" value="ALDEHYDE_DEHYDR_GLU"/>
    <property type="match status" value="1"/>
</dbReference>
<dbReference type="InterPro" id="IPR015590">
    <property type="entry name" value="Aldehyde_DH_dom"/>
</dbReference>
<accession>A0A919V967</accession>
<gene>
    <name evidence="7" type="ORF">Ssi02_53640</name>
</gene>
<dbReference type="EMBL" id="BOOW01000034">
    <property type="protein sequence ID" value="GII95133.1"/>
    <property type="molecule type" value="Genomic_DNA"/>
</dbReference>
<reference evidence="7" key="1">
    <citation type="submission" date="2021-01" db="EMBL/GenBank/DDBJ databases">
        <title>Whole genome shotgun sequence of Sinosporangium siamense NBRC 109515.</title>
        <authorList>
            <person name="Komaki H."/>
            <person name="Tamura T."/>
        </authorList>
    </citation>
    <scope>NUCLEOTIDE SEQUENCE</scope>
    <source>
        <strain evidence="7">NBRC 109515</strain>
    </source>
</reference>
<proteinExistence type="inferred from homology"/>
<dbReference type="PANTHER" id="PTHR42986:SF1">
    <property type="entry name" value="BENZALDEHYDE DEHYDROGENASE YFMT"/>
    <property type="match status" value="1"/>
</dbReference>
<comment type="caution">
    <text evidence="7">The sequence shown here is derived from an EMBL/GenBank/DDBJ whole genome shotgun (WGS) entry which is preliminary data.</text>
</comment>
<protein>
    <submittedName>
        <fullName evidence="7">Aldehyde dehydrogenase</fullName>
    </submittedName>
</protein>
<sequence>MIVESWNPYRSDDLVATAPAASRDDVTRAAQAARTAQAEWMSIGPTARGAALRRIGDRLEQEAGALAGLMVREVAKPVAEAKGEMARAIGIVHYAAQQVLDPYGETYPNDAEGYLLTQRRPRGLAGLITPWNFPIAIPLWKAAPALATGNGVLLKPSPEALGCATELVRILAAELPEGLVALLPGGAETGSAVVSAADAVSFTGSCAVGRTVISAAAGRGVPVQAEMGGMNPAIVLADADIERAAADLAYAVTGYGGQKCTATRRVLCERAVYDDVVAALRERLAGAVAGDPADPATVVPPLINAAATERARAVVDEAVAAGATPVYRGEGGVALLTGVPARAVLAREELFGPVVQVAAVDSLDEAVATANDTEYGLTAGVYGRAVDACLRVAERLDAGMIKINAPTTGVGLHTPFGGSKASSYGPREQGKTARDLYTQIHTITLGTP</sequence>
<keyword evidence="2 5" id="KW-0560">Oxidoreductase</keyword>
<evidence type="ECO:0000259" key="6">
    <source>
        <dbReference type="Pfam" id="PF00171"/>
    </source>
</evidence>
<feature type="domain" description="Aldehyde dehydrogenase" evidence="6">
    <location>
        <begin position="3"/>
        <end position="443"/>
    </location>
</feature>
<dbReference type="Pfam" id="PF00171">
    <property type="entry name" value="Aldedh"/>
    <property type="match status" value="1"/>
</dbReference>
<dbReference type="InterPro" id="IPR016162">
    <property type="entry name" value="Ald_DH_N"/>
</dbReference>
<evidence type="ECO:0000256" key="1">
    <source>
        <dbReference type="ARBA" id="ARBA00009986"/>
    </source>
</evidence>
<dbReference type="InterPro" id="IPR029510">
    <property type="entry name" value="Ald_DH_CS_GLU"/>
</dbReference>
<dbReference type="SUPFAM" id="SSF53720">
    <property type="entry name" value="ALDH-like"/>
    <property type="match status" value="1"/>
</dbReference>
<evidence type="ECO:0000256" key="3">
    <source>
        <dbReference type="ARBA" id="ARBA00023027"/>
    </source>
</evidence>
<evidence type="ECO:0000256" key="2">
    <source>
        <dbReference type="ARBA" id="ARBA00023002"/>
    </source>
</evidence>
<name>A0A919V967_9ACTN</name>
<evidence type="ECO:0000256" key="5">
    <source>
        <dbReference type="RuleBase" id="RU003345"/>
    </source>
</evidence>
<keyword evidence="8" id="KW-1185">Reference proteome</keyword>
<dbReference type="Gene3D" id="3.40.309.10">
    <property type="entry name" value="Aldehyde Dehydrogenase, Chain A, domain 2"/>
    <property type="match status" value="1"/>
</dbReference>
<comment type="similarity">
    <text evidence="1 5">Belongs to the aldehyde dehydrogenase family.</text>
</comment>
<dbReference type="Proteomes" id="UP000606172">
    <property type="component" value="Unassembled WGS sequence"/>
</dbReference>
<dbReference type="InterPro" id="IPR016161">
    <property type="entry name" value="Ald_DH/histidinol_DH"/>
</dbReference>
<dbReference type="AlphaFoldDB" id="A0A919V967"/>
<dbReference type="InterPro" id="IPR016163">
    <property type="entry name" value="Ald_DH_C"/>
</dbReference>
<organism evidence="7 8">
    <name type="scientific">Sinosporangium siamense</name>
    <dbReference type="NCBI Taxonomy" id="1367973"/>
    <lineage>
        <taxon>Bacteria</taxon>
        <taxon>Bacillati</taxon>
        <taxon>Actinomycetota</taxon>
        <taxon>Actinomycetes</taxon>
        <taxon>Streptosporangiales</taxon>
        <taxon>Streptosporangiaceae</taxon>
        <taxon>Sinosporangium</taxon>
    </lineage>
</organism>
<dbReference type="Gene3D" id="3.40.605.10">
    <property type="entry name" value="Aldehyde Dehydrogenase, Chain A, domain 1"/>
    <property type="match status" value="1"/>
</dbReference>
<evidence type="ECO:0000256" key="4">
    <source>
        <dbReference type="PROSITE-ProRule" id="PRU10007"/>
    </source>
</evidence>
<keyword evidence="3" id="KW-0520">NAD</keyword>
<evidence type="ECO:0000313" key="7">
    <source>
        <dbReference type="EMBL" id="GII95133.1"/>
    </source>
</evidence>
<evidence type="ECO:0000313" key="8">
    <source>
        <dbReference type="Proteomes" id="UP000606172"/>
    </source>
</evidence>
<feature type="active site" evidence="4">
    <location>
        <position position="226"/>
    </location>
</feature>
<dbReference type="PANTHER" id="PTHR42986">
    <property type="entry name" value="BENZALDEHYDE DEHYDROGENASE YFMT"/>
    <property type="match status" value="1"/>
</dbReference>